<name>A0A975WPE6_9BURK</name>
<dbReference type="Proteomes" id="UP000257016">
    <property type="component" value="Unassembled WGS sequence"/>
</dbReference>
<evidence type="ECO:0000259" key="1">
    <source>
        <dbReference type="Pfam" id="PF06527"/>
    </source>
</evidence>
<sequence>MFSLAVRVVPMPDEGLVGYVSRLEGANALGSGELVRRFRSMSDEELSSIFAAGTYPSGWTQELAEIRRPSTRPARVWNHRIWKYCPPCLRLASYWRNHWSLTLVSCCPLHSTRLMDHCSKCGKSIDRRVLLDFRCDECAQPLADGIAVTTQSRGALWLATELASRLDGAQRDRMEEVRALGLTELHELALRLGIRASHTQRVKPLKVRDASRVAIALPIARDAGEILMTWPAGMKQLIGRLCIQAPKESRWRIQKAVGPLYRDVYRYLDGPSFNFVRKAFEAYVGEEWRAPLARRNRNFPPSVVQRHGWLSLGKAASRLALPPSLLFRLVDSGELRALEIKHKSGKVSRSVDLNELSAARNTLRSALSLRQASRSLGIGLERVRQLLDAGLLRAIAGRPRPGERWWIDREKLPVPENRKRRKRKEVDSESVTVADIAKYLVPDANTFVALIGAIWSGSLSAGVGADPVRIGEWRLDREEVATWMLERHKTETISLVEAAARLGVKQEVVYALSRAKILMTNVVRVGRRQAQTVSNSSLSDFGARYVFGTELARLAGTSPRHLARRLLAMGIHAVAGPGVNNCMCRQYVWERSQQTLDVAMNTLVGKPHERRGPGER</sequence>
<dbReference type="InterPro" id="IPR009492">
    <property type="entry name" value="TniQ"/>
</dbReference>
<feature type="domain" description="TniQ" evidence="1">
    <location>
        <begin position="6"/>
        <end position="114"/>
    </location>
</feature>
<evidence type="ECO:0000313" key="3">
    <source>
        <dbReference type="Proteomes" id="UP000257016"/>
    </source>
</evidence>
<dbReference type="Pfam" id="PF06527">
    <property type="entry name" value="TniQ"/>
    <property type="match status" value="1"/>
</dbReference>
<organism evidence="2 3">
    <name type="scientific">Cupriavidus taiwanensis</name>
    <dbReference type="NCBI Taxonomy" id="164546"/>
    <lineage>
        <taxon>Bacteria</taxon>
        <taxon>Pseudomonadati</taxon>
        <taxon>Pseudomonadota</taxon>
        <taxon>Betaproteobacteria</taxon>
        <taxon>Burkholderiales</taxon>
        <taxon>Burkholderiaceae</taxon>
        <taxon>Cupriavidus</taxon>
    </lineage>
</organism>
<dbReference type="EMBL" id="OFSN01000001">
    <property type="protein sequence ID" value="SOY40313.1"/>
    <property type="molecule type" value="Genomic_DNA"/>
</dbReference>
<gene>
    <name evidence="2" type="ORF">CBM2586_A10278</name>
</gene>
<reference evidence="2 3" key="1">
    <citation type="submission" date="2018-01" db="EMBL/GenBank/DDBJ databases">
        <authorList>
            <person name="Clerissi C."/>
        </authorList>
    </citation>
    <scope>NUCLEOTIDE SEQUENCE [LARGE SCALE GENOMIC DNA]</scope>
    <source>
        <strain evidence="2">Cupriavidus taiwanensis LMG 19430</strain>
    </source>
</reference>
<proteinExistence type="predicted"/>
<protein>
    <recommendedName>
        <fullName evidence="1">TniQ domain-containing protein</fullName>
    </recommendedName>
</protein>
<dbReference type="AlphaFoldDB" id="A0A975WPE6"/>
<evidence type="ECO:0000313" key="2">
    <source>
        <dbReference type="EMBL" id="SOY40313.1"/>
    </source>
</evidence>
<accession>A0A975WPE6</accession>
<comment type="caution">
    <text evidence="2">The sequence shown here is derived from an EMBL/GenBank/DDBJ whole genome shotgun (WGS) entry which is preliminary data.</text>
</comment>